<evidence type="ECO:0000313" key="2">
    <source>
        <dbReference type="EMBL" id="MCJ1961793.1"/>
    </source>
</evidence>
<sequence>MDIREHLKLPSGVTLKLAPLANTEEPTKTDANPGARNGRRRDMMTATTTTEPARARAVLSNQDFKLLQDACLFYLKAHEDDPISSKYSALYHRLGSAIRR</sequence>
<proteinExistence type="predicted"/>
<keyword evidence="3" id="KW-1185">Reference proteome</keyword>
<organism evidence="2 3">
    <name type="scientific">Novosphingobium mangrovi</name>
    <name type="common">ex Hu et al. 2023</name>
    <dbReference type="NCBI Taxonomy" id="2930094"/>
    <lineage>
        <taxon>Bacteria</taxon>
        <taxon>Pseudomonadati</taxon>
        <taxon>Pseudomonadota</taxon>
        <taxon>Alphaproteobacteria</taxon>
        <taxon>Sphingomonadales</taxon>
        <taxon>Sphingomonadaceae</taxon>
        <taxon>Novosphingobium</taxon>
    </lineage>
</organism>
<comment type="caution">
    <text evidence="2">The sequence shown here is derived from an EMBL/GenBank/DDBJ whole genome shotgun (WGS) entry which is preliminary data.</text>
</comment>
<accession>A0ABT0AF30</accession>
<feature type="region of interest" description="Disordered" evidence="1">
    <location>
        <begin position="21"/>
        <end position="44"/>
    </location>
</feature>
<reference evidence="2" key="1">
    <citation type="submission" date="2022-03" db="EMBL/GenBank/DDBJ databases">
        <title>Identification of a novel bacterium isolated from mangrove sediments.</title>
        <authorList>
            <person name="Pan X."/>
        </authorList>
    </citation>
    <scope>NUCLEOTIDE SEQUENCE</scope>
    <source>
        <strain evidence="2">B2637</strain>
    </source>
</reference>
<dbReference type="EMBL" id="JALHAT010000026">
    <property type="protein sequence ID" value="MCJ1961793.1"/>
    <property type="molecule type" value="Genomic_DNA"/>
</dbReference>
<evidence type="ECO:0000256" key="1">
    <source>
        <dbReference type="SAM" id="MobiDB-lite"/>
    </source>
</evidence>
<dbReference type="Proteomes" id="UP001162802">
    <property type="component" value="Unassembled WGS sequence"/>
</dbReference>
<name>A0ABT0AF30_9SPHN</name>
<protein>
    <submittedName>
        <fullName evidence="2">Uncharacterized protein</fullName>
    </submittedName>
</protein>
<dbReference type="RefSeq" id="WP_243801275.1">
    <property type="nucleotide sequence ID" value="NZ_JALHAT010000026.1"/>
</dbReference>
<evidence type="ECO:0000313" key="3">
    <source>
        <dbReference type="Proteomes" id="UP001162802"/>
    </source>
</evidence>
<gene>
    <name evidence="2" type="ORF">MTR65_13940</name>
</gene>